<dbReference type="InterPro" id="IPR035906">
    <property type="entry name" value="MetI-like_sf"/>
</dbReference>
<feature type="transmembrane region" description="Helical" evidence="5">
    <location>
        <begin position="228"/>
        <end position="249"/>
    </location>
</feature>
<feature type="transmembrane region" description="Helical" evidence="5">
    <location>
        <begin position="163"/>
        <end position="188"/>
    </location>
</feature>
<keyword evidence="5" id="KW-0813">Transport</keyword>
<feature type="transmembrane region" description="Helical" evidence="5">
    <location>
        <begin position="29"/>
        <end position="51"/>
    </location>
</feature>
<evidence type="ECO:0000256" key="3">
    <source>
        <dbReference type="ARBA" id="ARBA00022989"/>
    </source>
</evidence>
<dbReference type="GO" id="GO:0055085">
    <property type="term" value="P:transmembrane transport"/>
    <property type="evidence" value="ECO:0007669"/>
    <property type="project" value="InterPro"/>
</dbReference>
<sequence length="369" mass="41050">MAQDLSAAKAYEYTSVNQLMWRRFRKHRLARIGGTVLIVLYALALLSDYLAPYDANTRLKGFRDVPPSRIRVRDTNGTWQRPFIYGIERGRHPETFREIYTEVTDEIVPIEFIVRGDPYKFMGLVDSDRHLFGVSGENRYIFLFGTDSISRDLFSRTLKGARISLFIGFAGVLISFLLGCVIGGLSGYFGGMVDEVVQRFIDLMISIPTLPLWITLSAAIPTDWSVEATFLAITVVLSLFGWPGLARVVRGKLLSLRDLDFVTAAKIGGSSDLNTILTHLLPNFASYLIVSITLAIPGMILGETALSFIGIGMQDPGVSWGVLLQETQNFAALAHHTWKLIPLLFIIVTVLMFNFLGDGLRDAADPYSL</sequence>
<name>A0A6B1DTI0_9CHLR</name>
<dbReference type="Pfam" id="PF00528">
    <property type="entry name" value="BPD_transp_1"/>
    <property type="match status" value="1"/>
</dbReference>
<dbReference type="PANTHER" id="PTHR43839">
    <property type="entry name" value="OPPC IN A BINDING PROTEIN-DEPENDENT TRANSPORT SYSTEM"/>
    <property type="match status" value="1"/>
</dbReference>
<reference evidence="7" key="1">
    <citation type="submission" date="2019-09" db="EMBL/GenBank/DDBJ databases">
        <title>Characterisation of the sponge microbiome using genome-centric metagenomics.</title>
        <authorList>
            <person name="Engelberts J.P."/>
            <person name="Robbins S.J."/>
            <person name="De Goeij J.M."/>
            <person name="Aranda M."/>
            <person name="Bell S.C."/>
            <person name="Webster N.S."/>
        </authorList>
    </citation>
    <scope>NUCLEOTIDE SEQUENCE</scope>
    <source>
        <strain evidence="7">SB0662_bin_9</strain>
    </source>
</reference>
<evidence type="ECO:0000256" key="2">
    <source>
        <dbReference type="ARBA" id="ARBA00022692"/>
    </source>
</evidence>
<keyword evidence="4 5" id="KW-0472">Membrane</keyword>
<feature type="domain" description="ABC transmembrane type-1" evidence="6">
    <location>
        <begin position="161"/>
        <end position="357"/>
    </location>
</feature>
<dbReference type="PANTHER" id="PTHR43839:SF3">
    <property type="entry name" value="OLIGOPEPTIDE ABC TRANSPORTER, PERMEASE PROTEIN"/>
    <property type="match status" value="1"/>
</dbReference>
<evidence type="ECO:0000259" key="6">
    <source>
        <dbReference type="PROSITE" id="PS50928"/>
    </source>
</evidence>
<dbReference type="Pfam" id="PF12911">
    <property type="entry name" value="OppC_N"/>
    <property type="match status" value="1"/>
</dbReference>
<feature type="transmembrane region" description="Helical" evidence="5">
    <location>
        <begin position="200"/>
        <end position="222"/>
    </location>
</feature>
<proteinExistence type="inferred from homology"/>
<organism evidence="7">
    <name type="scientific">Caldilineaceae bacterium SB0662_bin_9</name>
    <dbReference type="NCBI Taxonomy" id="2605258"/>
    <lineage>
        <taxon>Bacteria</taxon>
        <taxon>Bacillati</taxon>
        <taxon>Chloroflexota</taxon>
        <taxon>Caldilineae</taxon>
        <taxon>Caldilineales</taxon>
        <taxon>Caldilineaceae</taxon>
    </lineage>
</organism>
<accession>A0A6B1DTI0</accession>
<dbReference type="CDD" id="cd06261">
    <property type="entry name" value="TM_PBP2"/>
    <property type="match status" value="1"/>
</dbReference>
<keyword evidence="2 5" id="KW-0812">Transmembrane</keyword>
<evidence type="ECO:0000313" key="7">
    <source>
        <dbReference type="EMBL" id="MYD90457.1"/>
    </source>
</evidence>
<feature type="transmembrane region" description="Helical" evidence="5">
    <location>
        <begin position="340"/>
        <end position="357"/>
    </location>
</feature>
<dbReference type="SUPFAM" id="SSF161098">
    <property type="entry name" value="MetI-like"/>
    <property type="match status" value="1"/>
</dbReference>
<dbReference type="InterPro" id="IPR000515">
    <property type="entry name" value="MetI-like"/>
</dbReference>
<dbReference type="EMBL" id="VXPY01000062">
    <property type="protein sequence ID" value="MYD90457.1"/>
    <property type="molecule type" value="Genomic_DNA"/>
</dbReference>
<comment type="caution">
    <text evidence="7">The sequence shown here is derived from an EMBL/GenBank/DDBJ whole genome shotgun (WGS) entry which is preliminary data.</text>
</comment>
<dbReference type="InterPro" id="IPR025966">
    <property type="entry name" value="OppC_N"/>
</dbReference>
<evidence type="ECO:0000256" key="1">
    <source>
        <dbReference type="ARBA" id="ARBA00004141"/>
    </source>
</evidence>
<comment type="subcellular location">
    <subcellularLocation>
        <location evidence="5">Cell membrane</location>
        <topology evidence="5">Multi-pass membrane protein</topology>
    </subcellularLocation>
    <subcellularLocation>
        <location evidence="1">Membrane</location>
        <topology evidence="1">Multi-pass membrane protein</topology>
    </subcellularLocation>
</comment>
<gene>
    <name evidence="7" type="ORF">F4Y08_09015</name>
</gene>
<dbReference type="AlphaFoldDB" id="A0A6B1DTI0"/>
<dbReference type="PROSITE" id="PS50928">
    <property type="entry name" value="ABC_TM1"/>
    <property type="match status" value="1"/>
</dbReference>
<dbReference type="Gene3D" id="1.10.3720.10">
    <property type="entry name" value="MetI-like"/>
    <property type="match status" value="1"/>
</dbReference>
<keyword evidence="3 5" id="KW-1133">Transmembrane helix</keyword>
<dbReference type="GO" id="GO:0005886">
    <property type="term" value="C:plasma membrane"/>
    <property type="evidence" value="ECO:0007669"/>
    <property type="project" value="UniProtKB-SubCell"/>
</dbReference>
<evidence type="ECO:0000256" key="5">
    <source>
        <dbReference type="RuleBase" id="RU363032"/>
    </source>
</evidence>
<evidence type="ECO:0000256" key="4">
    <source>
        <dbReference type="ARBA" id="ARBA00023136"/>
    </source>
</evidence>
<comment type="similarity">
    <text evidence="5">Belongs to the binding-protein-dependent transport system permease family.</text>
</comment>
<protein>
    <submittedName>
        <fullName evidence="7">ABC transporter permease</fullName>
    </submittedName>
</protein>
<feature type="transmembrane region" description="Helical" evidence="5">
    <location>
        <begin position="287"/>
        <end position="311"/>
    </location>
</feature>